<dbReference type="STRING" id="637679.GCA_001550055_01041"/>
<evidence type="ECO:0000256" key="2">
    <source>
        <dbReference type="ARBA" id="ARBA00009881"/>
    </source>
</evidence>
<dbReference type="EMBL" id="FNAK01000003">
    <property type="protein sequence ID" value="SDD81496.1"/>
    <property type="molecule type" value="Genomic_DNA"/>
</dbReference>
<dbReference type="OrthoDB" id="9778912at2"/>
<dbReference type="AlphaFoldDB" id="A0A1G6XVU7"/>
<proteinExistence type="inferred from homology"/>
<evidence type="ECO:0000256" key="4">
    <source>
        <dbReference type="ARBA" id="ARBA00022630"/>
    </source>
</evidence>
<dbReference type="SUPFAM" id="SSF51412">
    <property type="entry name" value="Inosine monophosphate dehydrogenase (IMPDH)"/>
    <property type="match status" value="1"/>
</dbReference>
<protein>
    <recommendedName>
        <fullName evidence="8">Propionate 3-nitronate monooxygenase</fullName>
    </recommendedName>
</protein>
<name>A0A1G6XVU7_9PROT</name>
<evidence type="ECO:0000256" key="1">
    <source>
        <dbReference type="ARBA" id="ARBA00001917"/>
    </source>
</evidence>
<comment type="catalytic activity">
    <reaction evidence="9">
        <text>3 propionate 3-nitronate + 3 O2 + H2O = 3 3-oxopropanoate + 2 nitrate + nitrite + H2O2 + 3 H(+)</text>
        <dbReference type="Rhea" id="RHEA:57332"/>
        <dbReference type="ChEBI" id="CHEBI:15377"/>
        <dbReference type="ChEBI" id="CHEBI:15378"/>
        <dbReference type="ChEBI" id="CHEBI:15379"/>
        <dbReference type="ChEBI" id="CHEBI:16240"/>
        <dbReference type="ChEBI" id="CHEBI:16301"/>
        <dbReference type="ChEBI" id="CHEBI:17632"/>
        <dbReference type="ChEBI" id="CHEBI:33190"/>
        <dbReference type="ChEBI" id="CHEBI:136067"/>
    </reaction>
</comment>
<dbReference type="GO" id="GO:0018580">
    <property type="term" value="F:nitronate monooxygenase activity"/>
    <property type="evidence" value="ECO:0007669"/>
    <property type="project" value="InterPro"/>
</dbReference>
<evidence type="ECO:0000256" key="3">
    <source>
        <dbReference type="ARBA" id="ARBA00022575"/>
    </source>
</evidence>
<dbReference type="Gene3D" id="3.20.20.70">
    <property type="entry name" value="Aldolase class I"/>
    <property type="match status" value="1"/>
</dbReference>
<keyword evidence="4" id="KW-0285">Flavoprotein</keyword>
<comment type="similarity">
    <text evidence="2">Belongs to the nitronate monooxygenase family. NMO class I subfamily.</text>
</comment>
<dbReference type="Pfam" id="PF03060">
    <property type="entry name" value="NMO"/>
    <property type="match status" value="1"/>
</dbReference>
<keyword evidence="5" id="KW-0288">FMN</keyword>
<accession>A0A1G6XVU7</accession>
<gene>
    <name evidence="10" type="ORF">SAMN04488071_1360</name>
</gene>
<dbReference type="RefSeq" id="WP_068301792.1">
    <property type="nucleotide sequence ID" value="NZ_FNAK01000003.1"/>
</dbReference>
<keyword evidence="11" id="KW-1185">Reference proteome</keyword>
<keyword evidence="6" id="KW-0560">Oxidoreductase</keyword>
<organism evidence="10 11">
    <name type="scientific">Kordiimonas lacus</name>
    <dbReference type="NCBI Taxonomy" id="637679"/>
    <lineage>
        <taxon>Bacteria</taxon>
        <taxon>Pseudomonadati</taxon>
        <taxon>Pseudomonadota</taxon>
        <taxon>Alphaproteobacteria</taxon>
        <taxon>Kordiimonadales</taxon>
        <taxon>Kordiimonadaceae</taxon>
        <taxon>Kordiimonas</taxon>
    </lineage>
</organism>
<dbReference type="InterPro" id="IPR013785">
    <property type="entry name" value="Aldolase_TIM"/>
</dbReference>
<dbReference type="Proteomes" id="UP000183685">
    <property type="component" value="Unassembled WGS sequence"/>
</dbReference>
<evidence type="ECO:0000313" key="10">
    <source>
        <dbReference type="EMBL" id="SDD81496.1"/>
    </source>
</evidence>
<dbReference type="PANTHER" id="PTHR42747">
    <property type="entry name" value="NITRONATE MONOOXYGENASE-RELATED"/>
    <property type="match status" value="1"/>
</dbReference>
<sequence length="365" mass="38555">MWHSRRATEALNIRYPIIQGPFGGGFSSSDLVAAVSNAGGLGSFGAHNLTGDQIRSVVAEIREKTDKPFALNLWVSVVDEGGHGLTGPEYVAALEAFAPFYEELGISAPPPPENHIENYEEQVKALIEARPDVFSFVFGIPSVDVLARCRTAGIKTMGAATTVAEAKALEAAGVDIILATGLEAGGHRPSFLKAAEESLVGTLPLVPQVRDAVSVPVVAAGGIGDARGIKAAFALGADAVQLGTAFLACAESNATDAHRDWLFDNASDDTVLSRVFTGRLARVKRNRFTESAPAPLPFPLQAWFTGVMKNTAAKVGQHDLASLYAGQGSPLLKHRSVEALMTALLAELDPQFLKSQNPIMETDNV</sequence>
<evidence type="ECO:0000256" key="8">
    <source>
        <dbReference type="ARBA" id="ARBA00031155"/>
    </source>
</evidence>
<keyword evidence="7 10" id="KW-0503">Monooxygenase</keyword>
<dbReference type="PANTHER" id="PTHR42747:SF3">
    <property type="entry name" value="NITRONATE MONOOXYGENASE-RELATED"/>
    <property type="match status" value="1"/>
</dbReference>
<evidence type="ECO:0000256" key="5">
    <source>
        <dbReference type="ARBA" id="ARBA00022643"/>
    </source>
</evidence>
<dbReference type="CDD" id="cd04730">
    <property type="entry name" value="NPD_like"/>
    <property type="match status" value="1"/>
</dbReference>
<comment type="cofactor">
    <cofactor evidence="1">
        <name>FMN</name>
        <dbReference type="ChEBI" id="CHEBI:58210"/>
    </cofactor>
</comment>
<evidence type="ECO:0000256" key="7">
    <source>
        <dbReference type="ARBA" id="ARBA00023033"/>
    </source>
</evidence>
<dbReference type="GO" id="GO:0009636">
    <property type="term" value="P:response to toxic substance"/>
    <property type="evidence" value="ECO:0007669"/>
    <property type="project" value="UniProtKB-KW"/>
</dbReference>
<evidence type="ECO:0000313" key="11">
    <source>
        <dbReference type="Proteomes" id="UP000183685"/>
    </source>
</evidence>
<dbReference type="InterPro" id="IPR004136">
    <property type="entry name" value="NMO"/>
</dbReference>
<evidence type="ECO:0000256" key="6">
    <source>
        <dbReference type="ARBA" id="ARBA00023002"/>
    </source>
</evidence>
<keyword evidence="3" id="KW-0216">Detoxification</keyword>
<reference evidence="10 11" key="1">
    <citation type="submission" date="2016-10" db="EMBL/GenBank/DDBJ databases">
        <authorList>
            <person name="de Groot N.N."/>
        </authorList>
    </citation>
    <scope>NUCLEOTIDE SEQUENCE [LARGE SCALE GENOMIC DNA]</scope>
    <source>
        <strain evidence="10 11">CGMCC 1.9109</strain>
    </source>
</reference>
<evidence type="ECO:0000256" key="9">
    <source>
        <dbReference type="ARBA" id="ARBA00049401"/>
    </source>
</evidence>